<name>A0A518CQ90_9PLAN</name>
<dbReference type="EMBL" id="CP036281">
    <property type="protein sequence ID" value="QDU81385.1"/>
    <property type="molecule type" value="Genomic_DNA"/>
</dbReference>
<dbReference type="InterPro" id="IPR010718">
    <property type="entry name" value="DUF1294"/>
</dbReference>
<keyword evidence="1" id="KW-0472">Membrane</keyword>
<dbReference type="Proteomes" id="UP000317178">
    <property type="component" value="Chromosome"/>
</dbReference>
<evidence type="ECO:0000313" key="3">
    <source>
        <dbReference type="Proteomes" id="UP000317178"/>
    </source>
</evidence>
<feature type="transmembrane region" description="Helical" evidence="1">
    <location>
        <begin position="5"/>
        <end position="21"/>
    </location>
</feature>
<keyword evidence="1" id="KW-0812">Transmembrane</keyword>
<protein>
    <recommendedName>
        <fullName evidence="4">DUF1294 domain-containing protein</fullName>
    </recommendedName>
</protein>
<gene>
    <name evidence="2" type="ORF">Pla110_31260</name>
</gene>
<dbReference type="AlphaFoldDB" id="A0A518CQ90"/>
<dbReference type="RefSeq" id="WP_197440230.1">
    <property type="nucleotide sequence ID" value="NZ_CP036281.1"/>
</dbReference>
<dbReference type="KEGG" id="plon:Pla110_31260"/>
<feature type="transmembrane region" description="Helical" evidence="1">
    <location>
        <begin position="27"/>
        <end position="45"/>
    </location>
</feature>
<proteinExistence type="predicted"/>
<sequence length="132" mass="15211">MRAAIGIVVTYFLTMIVYGLIYGLNFLWPLSVIGLSIVTYGVFWWDKRKAQNNEWRTPEKTLQTLSVLGGWPGALLAQWHIRHKNRKMSFQAVFWLMVVLNLVISAKLFMPAWSGWLGDVELPSIEEIQKSL</sequence>
<evidence type="ECO:0008006" key="4">
    <source>
        <dbReference type="Google" id="ProtNLM"/>
    </source>
</evidence>
<evidence type="ECO:0000313" key="2">
    <source>
        <dbReference type="EMBL" id="QDU81385.1"/>
    </source>
</evidence>
<feature type="transmembrane region" description="Helical" evidence="1">
    <location>
        <begin position="92"/>
        <end position="113"/>
    </location>
</feature>
<evidence type="ECO:0000256" key="1">
    <source>
        <dbReference type="SAM" id="Phobius"/>
    </source>
</evidence>
<reference evidence="2 3" key="1">
    <citation type="submission" date="2019-02" db="EMBL/GenBank/DDBJ databases">
        <title>Deep-cultivation of Planctomycetes and their phenomic and genomic characterization uncovers novel biology.</title>
        <authorList>
            <person name="Wiegand S."/>
            <person name="Jogler M."/>
            <person name="Boedeker C."/>
            <person name="Pinto D."/>
            <person name="Vollmers J."/>
            <person name="Rivas-Marin E."/>
            <person name="Kohn T."/>
            <person name="Peeters S.H."/>
            <person name="Heuer A."/>
            <person name="Rast P."/>
            <person name="Oberbeckmann S."/>
            <person name="Bunk B."/>
            <person name="Jeske O."/>
            <person name="Meyerdierks A."/>
            <person name="Storesund J.E."/>
            <person name="Kallscheuer N."/>
            <person name="Luecker S."/>
            <person name="Lage O.M."/>
            <person name="Pohl T."/>
            <person name="Merkel B.J."/>
            <person name="Hornburger P."/>
            <person name="Mueller R.-W."/>
            <person name="Bruemmer F."/>
            <person name="Labrenz M."/>
            <person name="Spormann A.M."/>
            <person name="Op den Camp H."/>
            <person name="Overmann J."/>
            <person name="Amann R."/>
            <person name="Jetten M.S.M."/>
            <person name="Mascher T."/>
            <person name="Medema M.H."/>
            <person name="Devos D.P."/>
            <person name="Kaster A.-K."/>
            <person name="Ovreas L."/>
            <person name="Rohde M."/>
            <person name="Galperin M.Y."/>
            <person name="Jogler C."/>
        </authorList>
    </citation>
    <scope>NUCLEOTIDE SEQUENCE [LARGE SCALE GENOMIC DNA]</scope>
    <source>
        <strain evidence="2 3">Pla110</strain>
    </source>
</reference>
<keyword evidence="3" id="KW-1185">Reference proteome</keyword>
<keyword evidence="1" id="KW-1133">Transmembrane helix</keyword>
<accession>A0A518CQ90</accession>
<dbReference type="Pfam" id="PF06961">
    <property type="entry name" value="DUF1294"/>
    <property type="match status" value="1"/>
</dbReference>
<organism evidence="2 3">
    <name type="scientific">Polystyrenella longa</name>
    <dbReference type="NCBI Taxonomy" id="2528007"/>
    <lineage>
        <taxon>Bacteria</taxon>
        <taxon>Pseudomonadati</taxon>
        <taxon>Planctomycetota</taxon>
        <taxon>Planctomycetia</taxon>
        <taxon>Planctomycetales</taxon>
        <taxon>Planctomycetaceae</taxon>
        <taxon>Polystyrenella</taxon>
    </lineage>
</organism>